<dbReference type="PANTHER" id="PTHR43537:SF24">
    <property type="entry name" value="GLUCONATE OPERON TRANSCRIPTIONAL REPRESSOR"/>
    <property type="match status" value="1"/>
</dbReference>
<protein>
    <submittedName>
        <fullName evidence="5">GntR family transcriptional regulator</fullName>
    </submittedName>
</protein>
<dbReference type="SUPFAM" id="SSF46785">
    <property type="entry name" value="Winged helix' DNA-binding domain"/>
    <property type="match status" value="1"/>
</dbReference>
<dbReference type="PROSITE" id="PS50949">
    <property type="entry name" value="HTH_GNTR"/>
    <property type="match status" value="1"/>
</dbReference>
<dbReference type="Pfam" id="PF07729">
    <property type="entry name" value="FCD"/>
    <property type="match status" value="1"/>
</dbReference>
<keyword evidence="3" id="KW-0804">Transcription</keyword>
<organism evidence="5 6">
    <name type="scientific">Brevibacillus brevis</name>
    <name type="common">Bacillus brevis</name>
    <dbReference type="NCBI Taxonomy" id="1393"/>
    <lineage>
        <taxon>Bacteria</taxon>
        <taxon>Bacillati</taxon>
        <taxon>Bacillota</taxon>
        <taxon>Bacilli</taxon>
        <taxon>Bacillales</taxon>
        <taxon>Paenibacillaceae</taxon>
        <taxon>Brevibacillus</taxon>
    </lineage>
</organism>
<dbReference type="InterPro" id="IPR008920">
    <property type="entry name" value="TF_FadR/GntR_C"/>
</dbReference>
<gene>
    <name evidence="5" type="ORF">RGB73_23570</name>
</gene>
<dbReference type="Gene3D" id="1.10.10.10">
    <property type="entry name" value="Winged helix-like DNA-binding domain superfamily/Winged helix DNA-binding domain"/>
    <property type="match status" value="1"/>
</dbReference>
<dbReference type="SMART" id="SM00895">
    <property type="entry name" value="FCD"/>
    <property type="match status" value="1"/>
</dbReference>
<dbReference type="RefSeq" id="WP_310765188.1">
    <property type="nucleotide sequence ID" value="NZ_CP134050.1"/>
</dbReference>
<dbReference type="InterPro" id="IPR000524">
    <property type="entry name" value="Tscrpt_reg_HTH_GntR"/>
</dbReference>
<dbReference type="Pfam" id="PF00392">
    <property type="entry name" value="GntR"/>
    <property type="match status" value="1"/>
</dbReference>
<evidence type="ECO:0000256" key="3">
    <source>
        <dbReference type="ARBA" id="ARBA00023163"/>
    </source>
</evidence>
<dbReference type="SUPFAM" id="SSF48008">
    <property type="entry name" value="GntR ligand-binding domain-like"/>
    <property type="match status" value="1"/>
</dbReference>
<evidence type="ECO:0000313" key="6">
    <source>
        <dbReference type="Proteomes" id="UP001256827"/>
    </source>
</evidence>
<feature type="domain" description="HTH gntR-type" evidence="4">
    <location>
        <begin position="13"/>
        <end position="80"/>
    </location>
</feature>
<dbReference type="EMBL" id="CP134050">
    <property type="protein sequence ID" value="WNC13640.1"/>
    <property type="molecule type" value="Genomic_DNA"/>
</dbReference>
<evidence type="ECO:0000313" key="5">
    <source>
        <dbReference type="EMBL" id="WNC13640.1"/>
    </source>
</evidence>
<dbReference type="InterPro" id="IPR011711">
    <property type="entry name" value="GntR_C"/>
</dbReference>
<dbReference type="Proteomes" id="UP001256827">
    <property type="component" value="Chromosome"/>
</dbReference>
<keyword evidence="1" id="KW-0805">Transcription regulation</keyword>
<keyword evidence="6" id="KW-1185">Reference proteome</keyword>
<dbReference type="CDD" id="cd07377">
    <property type="entry name" value="WHTH_GntR"/>
    <property type="match status" value="1"/>
</dbReference>
<evidence type="ECO:0000259" key="4">
    <source>
        <dbReference type="PROSITE" id="PS50949"/>
    </source>
</evidence>
<sequence length="222" mass="25181">MNDLNLSPIVKEETTKERVYKEIKGAILSGRISPEEIFTEVKLANTLNTSRTPVRESLQDLLKEGLIVAIPRKGLAVRKVTSIEVEQVFLLRKSIESEVIQKLINRITDEELQVLEQICLGQEEAMNNRDEVAFITLDQEFHLTITRFAHYELIEQILLNLHNLCTLIGLQAVKRKNRMVEVLAEHRQIIGALRSQEPTVAAEAIIGHLANTRDSLRGLEDA</sequence>
<proteinExistence type="predicted"/>
<dbReference type="SMART" id="SM00345">
    <property type="entry name" value="HTH_GNTR"/>
    <property type="match status" value="1"/>
</dbReference>
<reference evidence="5 6" key="1">
    <citation type="submission" date="2023-09" db="EMBL/GenBank/DDBJ databases">
        <title>Complete Genome and Methylome dissection of Bacillus brevis NEB573 original source of BbsI restriction endonuclease.</title>
        <authorList>
            <person name="Fomenkov A."/>
            <person name="Roberts R.D."/>
        </authorList>
    </citation>
    <scope>NUCLEOTIDE SEQUENCE [LARGE SCALE GENOMIC DNA]</scope>
    <source>
        <strain evidence="5 6">NEB573</strain>
    </source>
</reference>
<keyword evidence="2" id="KW-0238">DNA-binding</keyword>
<dbReference type="PANTHER" id="PTHR43537">
    <property type="entry name" value="TRANSCRIPTIONAL REGULATOR, GNTR FAMILY"/>
    <property type="match status" value="1"/>
</dbReference>
<evidence type="ECO:0000256" key="2">
    <source>
        <dbReference type="ARBA" id="ARBA00023125"/>
    </source>
</evidence>
<dbReference type="InterPro" id="IPR036390">
    <property type="entry name" value="WH_DNA-bd_sf"/>
</dbReference>
<evidence type="ECO:0000256" key="1">
    <source>
        <dbReference type="ARBA" id="ARBA00023015"/>
    </source>
</evidence>
<accession>A0ABY9T0K8</accession>
<name>A0ABY9T0K8_BREBE</name>
<dbReference type="Gene3D" id="1.20.120.530">
    <property type="entry name" value="GntR ligand-binding domain-like"/>
    <property type="match status" value="1"/>
</dbReference>
<dbReference type="InterPro" id="IPR036388">
    <property type="entry name" value="WH-like_DNA-bd_sf"/>
</dbReference>